<dbReference type="Proteomes" id="UP000436088">
    <property type="component" value="Unassembled WGS sequence"/>
</dbReference>
<keyword evidence="3" id="KW-1185">Reference proteome</keyword>
<protein>
    <submittedName>
        <fullName evidence="2">Amidase</fullName>
    </submittedName>
</protein>
<dbReference type="SUPFAM" id="SSF75304">
    <property type="entry name" value="Amidase signature (AS) enzymes"/>
    <property type="match status" value="1"/>
</dbReference>
<reference evidence="2" key="1">
    <citation type="submission" date="2019-09" db="EMBL/GenBank/DDBJ databases">
        <title>Draft genome information of white flower Hibiscus syriacus.</title>
        <authorList>
            <person name="Kim Y.-M."/>
        </authorList>
    </citation>
    <scope>NUCLEOTIDE SEQUENCE [LARGE SCALE GENOMIC DNA]</scope>
    <source>
        <strain evidence="2">YM2019G1</strain>
    </source>
</reference>
<dbReference type="PANTHER" id="PTHR42678:SF40">
    <property type="entry name" value="AMIDASE DOMAIN-CONTAINING PROTEIN"/>
    <property type="match status" value="1"/>
</dbReference>
<dbReference type="Gene3D" id="3.90.1300.10">
    <property type="entry name" value="Amidase signature (AS) domain"/>
    <property type="match status" value="1"/>
</dbReference>
<dbReference type="PANTHER" id="PTHR42678">
    <property type="entry name" value="AMIDASE"/>
    <property type="match status" value="1"/>
</dbReference>
<name>A0A6A2YNK9_HIBSY</name>
<dbReference type="AlphaFoldDB" id="A0A6A2YNK9"/>
<dbReference type="Pfam" id="PF01425">
    <property type="entry name" value="Amidase"/>
    <property type="match status" value="1"/>
</dbReference>
<evidence type="ECO:0000313" key="3">
    <source>
        <dbReference type="Proteomes" id="UP000436088"/>
    </source>
</evidence>
<gene>
    <name evidence="2" type="ORF">F3Y22_tig00111366pilonHSYRG00266</name>
</gene>
<dbReference type="InterPro" id="IPR036928">
    <property type="entry name" value="AS_sf"/>
</dbReference>
<dbReference type="InterPro" id="IPR023631">
    <property type="entry name" value="Amidase_dom"/>
</dbReference>
<accession>A0A6A2YNK9</accession>
<sequence>MHGIPIVLKDNIATKDKMNTTAGSLSLLRSIVPRDAGVVSKLRKAGAIILGKASLSEWAHFRGYYIPGGWCARAGQGKAKAPCGSSSGSAIAAAAANLAAATLGTKTDGSILCPSNRNAVVCIKPAVDLTSRARVIPITPRQDTGGPMCRTVADAVCVLDAIAGLDYNDNATI</sequence>
<dbReference type="EMBL" id="VEPZ02001320">
    <property type="protein sequence ID" value="KAE8680877.1"/>
    <property type="molecule type" value="Genomic_DNA"/>
</dbReference>
<evidence type="ECO:0000259" key="1">
    <source>
        <dbReference type="Pfam" id="PF01425"/>
    </source>
</evidence>
<comment type="caution">
    <text evidence="2">The sequence shown here is derived from an EMBL/GenBank/DDBJ whole genome shotgun (WGS) entry which is preliminary data.</text>
</comment>
<proteinExistence type="predicted"/>
<feature type="domain" description="Amidase" evidence="1">
    <location>
        <begin position="1"/>
        <end position="169"/>
    </location>
</feature>
<organism evidence="2 3">
    <name type="scientific">Hibiscus syriacus</name>
    <name type="common">Rose of Sharon</name>
    <dbReference type="NCBI Taxonomy" id="106335"/>
    <lineage>
        <taxon>Eukaryota</taxon>
        <taxon>Viridiplantae</taxon>
        <taxon>Streptophyta</taxon>
        <taxon>Embryophyta</taxon>
        <taxon>Tracheophyta</taxon>
        <taxon>Spermatophyta</taxon>
        <taxon>Magnoliopsida</taxon>
        <taxon>eudicotyledons</taxon>
        <taxon>Gunneridae</taxon>
        <taxon>Pentapetalae</taxon>
        <taxon>rosids</taxon>
        <taxon>malvids</taxon>
        <taxon>Malvales</taxon>
        <taxon>Malvaceae</taxon>
        <taxon>Malvoideae</taxon>
        <taxon>Hibiscus</taxon>
    </lineage>
</organism>
<evidence type="ECO:0000313" key="2">
    <source>
        <dbReference type="EMBL" id="KAE8680877.1"/>
    </source>
</evidence>